<dbReference type="NCBIfam" id="TIGR00247">
    <property type="entry name" value="endolytic transglycosylase MltG"/>
    <property type="match status" value="1"/>
</dbReference>
<dbReference type="Gene3D" id="3.30.160.60">
    <property type="entry name" value="Classic Zinc Finger"/>
    <property type="match status" value="1"/>
</dbReference>
<dbReference type="CDD" id="cd08010">
    <property type="entry name" value="MltG_like"/>
    <property type="match status" value="1"/>
</dbReference>
<keyword evidence="2 7" id="KW-0812">Transmembrane</keyword>
<evidence type="ECO:0000256" key="2">
    <source>
        <dbReference type="ARBA" id="ARBA00022692"/>
    </source>
</evidence>
<name>A0A5B7YDR9_9ALTE</name>
<proteinExistence type="inferred from homology"/>
<dbReference type="Pfam" id="PF02618">
    <property type="entry name" value="YceG"/>
    <property type="match status" value="1"/>
</dbReference>
<evidence type="ECO:0000256" key="5">
    <source>
        <dbReference type="ARBA" id="ARBA00023239"/>
    </source>
</evidence>
<keyword evidence="7" id="KW-0997">Cell inner membrane</keyword>
<protein>
    <recommendedName>
        <fullName evidence="7">Endolytic murein transglycosylase</fullName>
        <ecNumber evidence="7">4.2.2.29</ecNumber>
    </recommendedName>
    <alternativeName>
        <fullName evidence="7">Peptidoglycan lytic transglycosylase</fullName>
    </alternativeName>
    <alternativeName>
        <fullName evidence="7">Peptidoglycan polymerization terminase</fullName>
    </alternativeName>
</protein>
<keyword evidence="1 7" id="KW-1003">Cell membrane</keyword>
<dbReference type="OrthoDB" id="9814591at2"/>
<dbReference type="HAMAP" id="MF_02065">
    <property type="entry name" value="MltG"/>
    <property type="match status" value="1"/>
</dbReference>
<organism evidence="8 9">
    <name type="scientific">Salinimonas iocasae</name>
    <dbReference type="NCBI Taxonomy" id="2572577"/>
    <lineage>
        <taxon>Bacteria</taxon>
        <taxon>Pseudomonadati</taxon>
        <taxon>Pseudomonadota</taxon>
        <taxon>Gammaproteobacteria</taxon>
        <taxon>Alteromonadales</taxon>
        <taxon>Alteromonadaceae</taxon>
        <taxon>Alteromonas/Salinimonas group</taxon>
        <taxon>Salinimonas</taxon>
    </lineage>
</organism>
<dbReference type="InterPro" id="IPR003770">
    <property type="entry name" value="MLTG-like"/>
</dbReference>
<dbReference type="PANTHER" id="PTHR30518:SF2">
    <property type="entry name" value="ENDOLYTIC MUREIN TRANSGLYCOSYLASE"/>
    <property type="match status" value="1"/>
</dbReference>
<dbReference type="EC" id="4.2.2.29" evidence="7"/>
<dbReference type="RefSeq" id="WP_139756498.1">
    <property type="nucleotide sequence ID" value="NZ_CP039852.1"/>
</dbReference>
<dbReference type="AlphaFoldDB" id="A0A5B7YDR9"/>
<evidence type="ECO:0000313" key="8">
    <source>
        <dbReference type="EMBL" id="QCZ93754.1"/>
    </source>
</evidence>
<dbReference type="EMBL" id="CP039852">
    <property type="protein sequence ID" value="QCZ93754.1"/>
    <property type="molecule type" value="Genomic_DNA"/>
</dbReference>
<dbReference type="PANTHER" id="PTHR30518">
    <property type="entry name" value="ENDOLYTIC MUREIN TRANSGLYCOSYLASE"/>
    <property type="match status" value="1"/>
</dbReference>
<keyword evidence="6 7" id="KW-0961">Cell wall biogenesis/degradation</keyword>
<dbReference type="KEGG" id="salk:FBQ74_09735"/>
<evidence type="ECO:0000313" key="9">
    <source>
        <dbReference type="Proteomes" id="UP000304912"/>
    </source>
</evidence>
<evidence type="ECO:0000256" key="1">
    <source>
        <dbReference type="ARBA" id="ARBA00022475"/>
    </source>
</evidence>
<dbReference type="GO" id="GO:0009252">
    <property type="term" value="P:peptidoglycan biosynthetic process"/>
    <property type="evidence" value="ECO:0007669"/>
    <property type="project" value="UniProtKB-UniRule"/>
</dbReference>
<feature type="site" description="Important for catalytic activity" evidence="7">
    <location>
        <position position="220"/>
    </location>
</feature>
<evidence type="ECO:0000256" key="4">
    <source>
        <dbReference type="ARBA" id="ARBA00023136"/>
    </source>
</evidence>
<gene>
    <name evidence="7 8" type="primary">mltG</name>
    <name evidence="8" type="ORF">FBQ74_09735</name>
</gene>
<evidence type="ECO:0000256" key="6">
    <source>
        <dbReference type="ARBA" id="ARBA00023316"/>
    </source>
</evidence>
<dbReference type="Proteomes" id="UP000304912">
    <property type="component" value="Chromosome"/>
</dbReference>
<comment type="function">
    <text evidence="7">Functions as a peptidoglycan terminase that cleaves nascent peptidoglycan strands endolytically to terminate their elongation.</text>
</comment>
<keyword evidence="3 7" id="KW-1133">Transmembrane helix</keyword>
<reference evidence="8 9" key="1">
    <citation type="submission" date="2019-04" db="EMBL/GenBank/DDBJ databases">
        <title>Salinimonas iocasae sp. nov., a halophilic bacterium isolated from the outer tube casing of tubeworms in Okinawa Trough.</title>
        <authorList>
            <person name="Zhang H."/>
            <person name="Wang H."/>
            <person name="Li C."/>
        </authorList>
    </citation>
    <scope>NUCLEOTIDE SEQUENCE [LARGE SCALE GENOMIC DNA]</scope>
    <source>
        <strain evidence="8 9">KX18D6</strain>
    </source>
</reference>
<keyword evidence="4 7" id="KW-0472">Membrane</keyword>
<accession>A0A5B7YDR9</accession>
<dbReference type="Gene3D" id="3.30.1490.480">
    <property type="entry name" value="Endolytic murein transglycosylase"/>
    <property type="match status" value="1"/>
</dbReference>
<keyword evidence="5 7" id="KW-0456">Lyase</keyword>
<dbReference type="GO" id="GO:0005886">
    <property type="term" value="C:plasma membrane"/>
    <property type="evidence" value="ECO:0007669"/>
    <property type="project" value="UniProtKB-UniRule"/>
</dbReference>
<comment type="similarity">
    <text evidence="7">Belongs to the transglycosylase MltG family.</text>
</comment>
<evidence type="ECO:0000256" key="3">
    <source>
        <dbReference type="ARBA" id="ARBA00022989"/>
    </source>
</evidence>
<evidence type="ECO:0000256" key="7">
    <source>
        <dbReference type="HAMAP-Rule" id="MF_02065"/>
    </source>
</evidence>
<dbReference type="GO" id="GO:0008932">
    <property type="term" value="F:lytic endotransglycosylase activity"/>
    <property type="evidence" value="ECO:0007669"/>
    <property type="project" value="UniProtKB-UniRule"/>
</dbReference>
<keyword evidence="9" id="KW-1185">Reference proteome</keyword>
<comment type="catalytic activity">
    <reaction evidence="7">
        <text>a peptidoglycan chain = a peptidoglycan chain with N-acetyl-1,6-anhydromuramyl-[peptide] at the reducing end + a peptidoglycan chain with N-acetylglucosamine at the non-reducing end.</text>
        <dbReference type="EC" id="4.2.2.29"/>
    </reaction>
</comment>
<sequence>MRFKRVFLFIIFIIIVAALAISFWQQQVDKHLAISSPTLVTIDEGTTGHSALAQLRKANIVTVDDISARIWLKLVFRDKHIRAGTYQLSPDMTLPMAFDKFASGKEHQFSISLIDGLTFSQWQTLLNNHAHIDFDLSPDTLEKLRARWPWPPAAGLQSLEGLFLADTYHFTAGTTASGLLTRAMDAMKAQLTEQWQARQQGLPIDTPYEALILASIIEKETAVPAERAQIAGVFVNRLRQNMRLQTDPTVIYGIGEKYDGNITRAHLREKTAYNTYVIKGLPPTPIAMAGRPAIKAALQPVPTEALYFVARGDGSHQFSQTLEQHNEAVRKYQLNNR</sequence>
<dbReference type="GO" id="GO:0071555">
    <property type="term" value="P:cell wall organization"/>
    <property type="evidence" value="ECO:0007669"/>
    <property type="project" value="UniProtKB-KW"/>
</dbReference>